<evidence type="ECO:0000259" key="6">
    <source>
        <dbReference type="PROSITE" id="PS50887"/>
    </source>
</evidence>
<dbReference type="NCBIfam" id="TIGR00254">
    <property type="entry name" value="GGDEF"/>
    <property type="match status" value="1"/>
</dbReference>
<sequence length="304" mass="33788">MRILVVDDTKLIREMVSAIIRHQGYTPVTASGATEALAVLQDGNIDLILMDIEMPEMNGFELTRLIRKLLKHWVPIIFLTGSTEDSHLAEGIDAGGDDYLTKPVNATVLTAKIRAMARIAQMKADLDEVNIKLLQLTQLDPLTEAVNRRGLDESLERAWRIRQRENTKLALIFLDIDHFKTYNDNYGHQQGDQCLKLFTGIVQNQLLRPADILARYGGEEFVALLPNTSLAGAEKIAADIISALQQANLPHDFSDTAEYITASLGISSSHLGAKDSNELLKQADKAVYLAKQQGRNRSVTYHPD</sequence>
<dbReference type="CDD" id="cd17546">
    <property type="entry name" value="REC_hyHK_CKI1_RcsC-like"/>
    <property type="match status" value="1"/>
</dbReference>
<gene>
    <name evidence="7" type="ORF">EHS89_06905</name>
</gene>
<dbReference type="SUPFAM" id="SSF55073">
    <property type="entry name" value="Nucleotide cyclase"/>
    <property type="match status" value="1"/>
</dbReference>
<dbReference type="SMART" id="SM00448">
    <property type="entry name" value="REC"/>
    <property type="match status" value="1"/>
</dbReference>
<evidence type="ECO:0000313" key="7">
    <source>
        <dbReference type="EMBL" id="RRC99941.1"/>
    </source>
</evidence>
<feature type="domain" description="GGDEF" evidence="6">
    <location>
        <begin position="167"/>
        <end position="303"/>
    </location>
</feature>
<protein>
    <recommendedName>
        <fullName evidence="2">diguanylate cyclase</fullName>
        <ecNumber evidence="2">2.7.7.65</ecNumber>
    </recommendedName>
</protein>
<dbReference type="InterPro" id="IPR001789">
    <property type="entry name" value="Sig_transdc_resp-reg_receiver"/>
</dbReference>
<evidence type="ECO:0000256" key="2">
    <source>
        <dbReference type="ARBA" id="ARBA00012528"/>
    </source>
</evidence>
<dbReference type="InterPro" id="IPR011006">
    <property type="entry name" value="CheY-like_superfamily"/>
</dbReference>
<keyword evidence="4" id="KW-0597">Phosphoprotein</keyword>
<dbReference type="InterPro" id="IPR000160">
    <property type="entry name" value="GGDEF_dom"/>
</dbReference>
<dbReference type="SUPFAM" id="SSF52172">
    <property type="entry name" value="CheY-like"/>
    <property type="match status" value="1"/>
</dbReference>
<dbReference type="Pfam" id="PF00072">
    <property type="entry name" value="Response_reg"/>
    <property type="match status" value="1"/>
</dbReference>
<dbReference type="InterPro" id="IPR043128">
    <property type="entry name" value="Rev_trsase/Diguanyl_cyclase"/>
</dbReference>
<dbReference type="AlphaFoldDB" id="A0A3P1SRY6"/>
<evidence type="ECO:0000256" key="1">
    <source>
        <dbReference type="ARBA" id="ARBA00001946"/>
    </source>
</evidence>
<dbReference type="RefSeq" id="WP_124925411.1">
    <property type="nucleotide sequence ID" value="NZ_BMOH01000005.1"/>
</dbReference>
<dbReference type="FunFam" id="3.30.70.270:FF:000001">
    <property type="entry name" value="Diguanylate cyclase domain protein"/>
    <property type="match status" value="1"/>
</dbReference>
<comment type="cofactor">
    <cofactor evidence="1">
        <name>Mg(2+)</name>
        <dbReference type="ChEBI" id="CHEBI:18420"/>
    </cofactor>
</comment>
<dbReference type="InterPro" id="IPR029787">
    <property type="entry name" value="Nucleotide_cyclase"/>
</dbReference>
<name>A0A3P1SRY6_9GAMM</name>
<dbReference type="PROSITE" id="PS50110">
    <property type="entry name" value="RESPONSE_REGULATORY"/>
    <property type="match status" value="1"/>
</dbReference>
<accession>A0A3P1SRY6</accession>
<dbReference type="InterPro" id="IPR050469">
    <property type="entry name" value="Diguanylate_Cyclase"/>
</dbReference>
<evidence type="ECO:0000256" key="3">
    <source>
        <dbReference type="ARBA" id="ARBA00034247"/>
    </source>
</evidence>
<comment type="caution">
    <text evidence="7">The sequence shown here is derived from an EMBL/GenBank/DDBJ whole genome shotgun (WGS) entry which is preliminary data.</text>
</comment>
<dbReference type="Pfam" id="PF00990">
    <property type="entry name" value="GGDEF"/>
    <property type="match status" value="1"/>
</dbReference>
<evidence type="ECO:0000313" key="8">
    <source>
        <dbReference type="Proteomes" id="UP000267535"/>
    </source>
</evidence>
<keyword evidence="8" id="KW-1185">Reference proteome</keyword>
<dbReference type="EC" id="2.7.7.65" evidence="2"/>
<evidence type="ECO:0000259" key="5">
    <source>
        <dbReference type="PROSITE" id="PS50110"/>
    </source>
</evidence>
<comment type="catalytic activity">
    <reaction evidence="3">
        <text>2 GTP = 3',3'-c-di-GMP + 2 diphosphate</text>
        <dbReference type="Rhea" id="RHEA:24898"/>
        <dbReference type="ChEBI" id="CHEBI:33019"/>
        <dbReference type="ChEBI" id="CHEBI:37565"/>
        <dbReference type="ChEBI" id="CHEBI:58805"/>
        <dbReference type="EC" id="2.7.7.65"/>
    </reaction>
</comment>
<dbReference type="CDD" id="cd01949">
    <property type="entry name" value="GGDEF"/>
    <property type="match status" value="1"/>
</dbReference>
<dbReference type="GO" id="GO:0000160">
    <property type="term" value="P:phosphorelay signal transduction system"/>
    <property type="evidence" value="ECO:0007669"/>
    <property type="project" value="InterPro"/>
</dbReference>
<dbReference type="Gene3D" id="3.30.70.270">
    <property type="match status" value="1"/>
</dbReference>
<organism evidence="7 8">
    <name type="scientific">Amphritea balenae</name>
    <dbReference type="NCBI Taxonomy" id="452629"/>
    <lineage>
        <taxon>Bacteria</taxon>
        <taxon>Pseudomonadati</taxon>
        <taxon>Pseudomonadota</taxon>
        <taxon>Gammaproteobacteria</taxon>
        <taxon>Oceanospirillales</taxon>
        <taxon>Oceanospirillaceae</taxon>
        <taxon>Amphritea</taxon>
    </lineage>
</organism>
<dbReference type="GO" id="GO:0052621">
    <property type="term" value="F:diguanylate cyclase activity"/>
    <property type="evidence" value="ECO:0007669"/>
    <property type="project" value="UniProtKB-EC"/>
</dbReference>
<dbReference type="Proteomes" id="UP000267535">
    <property type="component" value="Unassembled WGS sequence"/>
</dbReference>
<dbReference type="PANTHER" id="PTHR45138:SF9">
    <property type="entry name" value="DIGUANYLATE CYCLASE DGCM-RELATED"/>
    <property type="match status" value="1"/>
</dbReference>
<reference evidence="7 8" key="1">
    <citation type="submission" date="2018-11" db="EMBL/GenBank/DDBJ databases">
        <title>The draft genome sequence of Amphritea balenae JAMM 1525T.</title>
        <authorList>
            <person name="Fang Z."/>
            <person name="Zhang Y."/>
            <person name="Han X."/>
        </authorList>
    </citation>
    <scope>NUCLEOTIDE SEQUENCE [LARGE SCALE GENOMIC DNA]</scope>
    <source>
        <strain evidence="7 8">JAMM 1525</strain>
    </source>
</reference>
<feature type="domain" description="Response regulatory" evidence="5">
    <location>
        <begin position="2"/>
        <end position="117"/>
    </location>
</feature>
<dbReference type="OrthoDB" id="9812260at2"/>
<evidence type="ECO:0000256" key="4">
    <source>
        <dbReference type="PROSITE-ProRule" id="PRU00169"/>
    </source>
</evidence>
<dbReference type="EMBL" id="RQXV01000003">
    <property type="protein sequence ID" value="RRC99941.1"/>
    <property type="molecule type" value="Genomic_DNA"/>
</dbReference>
<dbReference type="PANTHER" id="PTHR45138">
    <property type="entry name" value="REGULATORY COMPONENTS OF SENSORY TRANSDUCTION SYSTEM"/>
    <property type="match status" value="1"/>
</dbReference>
<proteinExistence type="predicted"/>
<dbReference type="SMART" id="SM00267">
    <property type="entry name" value="GGDEF"/>
    <property type="match status" value="1"/>
</dbReference>
<dbReference type="PROSITE" id="PS50887">
    <property type="entry name" value="GGDEF"/>
    <property type="match status" value="1"/>
</dbReference>
<dbReference type="Gene3D" id="3.40.50.2300">
    <property type="match status" value="1"/>
</dbReference>
<feature type="modified residue" description="4-aspartylphosphate" evidence="4">
    <location>
        <position position="51"/>
    </location>
</feature>